<dbReference type="EMBL" id="JADKYB010000039">
    <property type="protein sequence ID" value="MBM9510497.1"/>
    <property type="molecule type" value="Genomic_DNA"/>
</dbReference>
<evidence type="ECO:0000256" key="1">
    <source>
        <dbReference type="SAM" id="MobiDB-lite"/>
    </source>
</evidence>
<reference evidence="2 3" key="1">
    <citation type="submission" date="2021-01" db="EMBL/GenBank/DDBJ databases">
        <title>Streptomyces acididurans sp. nov., isolated from a peat swamp forest soil.</title>
        <authorList>
            <person name="Chantavorakit T."/>
            <person name="Duangmal K."/>
        </authorList>
    </citation>
    <scope>NUCLEOTIDE SEQUENCE [LARGE SCALE GENOMIC DNA]</scope>
    <source>
        <strain evidence="2 3">KK5PA1</strain>
    </source>
</reference>
<name>A0ABS2U4F0_9ACTN</name>
<gene>
    <name evidence="2" type="ORF">ITX44_39235</name>
</gene>
<feature type="region of interest" description="Disordered" evidence="1">
    <location>
        <begin position="186"/>
        <end position="205"/>
    </location>
</feature>
<protein>
    <submittedName>
        <fullName evidence="2">Uncharacterized protein</fullName>
    </submittedName>
</protein>
<dbReference type="Proteomes" id="UP000749040">
    <property type="component" value="Unassembled WGS sequence"/>
</dbReference>
<comment type="caution">
    <text evidence="2">The sequence shown here is derived from an EMBL/GenBank/DDBJ whole genome shotgun (WGS) entry which is preliminary data.</text>
</comment>
<evidence type="ECO:0000313" key="3">
    <source>
        <dbReference type="Proteomes" id="UP000749040"/>
    </source>
</evidence>
<feature type="region of interest" description="Disordered" evidence="1">
    <location>
        <begin position="272"/>
        <end position="301"/>
    </location>
</feature>
<accession>A0ABS2U4F0</accession>
<keyword evidence="3" id="KW-1185">Reference proteome</keyword>
<sequence length="301" mass="31482">MRKEAPTVVAVLLTVADFTVMTGHPSFPFTDYGRYLHHLDGLLRSLYAQGVHVAVTVFDPEGYADYCATTGRPVDAAATRTRYAAEVAAGRATVPYTRQPLPVLCAELAHAADRRATWEHATDLLMDAGPCPDCGQDLAHCAFDRASQALLAVIEAVGPGAHHVVCSLPTDDGPPLLAALHVEAADTDTDTDTDRDAGGGSGSGNGLRLVETDALVLCTVMAASTATARPGGLVVRTTDAAGTDTVRGWALRHGEPHPLTEAQVFDAYCTDPATGDPIPPEPGVRYRAGLPLPTESDPPVG</sequence>
<organism evidence="2 3">
    <name type="scientific">Actinacidiphila acididurans</name>
    <dbReference type="NCBI Taxonomy" id="2784346"/>
    <lineage>
        <taxon>Bacteria</taxon>
        <taxon>Bacillati</taxon>
        <taxon>Actinomycetota</taxon>
        <taxon>Actinomycetes</taxon>
        <taxon>Kitasatosporales</taxon>
        <taxon>Streptomycetaceae</taxon>
        <taxon>Actinacidiphila</taxon>
    </lineage>
</organism>
<evidence type="ECO:0000313" key="2">
    <source>
        <dbReference type="EMBL" id="MBM9510497.1"/>
    </source>
</evidence>
<proteinExistence type="predicted"/>